<dbReference type="KEGG" id="celz:E5225_05330"/>
<dbReference type="Gene3D" id="3.30.750.24">
    <property type="entry name" value="STAS domain"/>
    <property type="match status" value="1"/>
</dbReference>
<dbReference type="InterPro" id="IPR036513">
    <property type="entry name" value="STAS_dom_sf"/>
</dbReference>
<organism evidence="3 4">
    <name type="scientific">Cellulomonas shaoxiangyii</name>
    <dbReference type="NCBI Taxonomy" id="2566013"/>
    <lineage>
        <taxon>Bacteria</taxon>
        <taxon>Bacillati</taxon>
        <taxon>Actinomycetota</taxon>
        <taxon>Actinomycetes</taxon>
        <taxon>Micrococcales</taxon>
        <taxon>Cellulomonadaceae</taxon>
        <taxon>Cellulomonas</taxon>
    </lineage>
</organism>
<dbReference type="SUPFAM" id="SSF52091">
    <property type="entry name" value="SpoIIaa-like"/>
    <property type="match status" value="1"/>
</dbReference>
<gene>
    <name evidence="3" type="ORF">E5225_05330</name>
</gene>
<dbReference type="Pfam" id="PF13466">
    <property type="entry name" value="STAS_2"/>
    <property type="match status" value="1"/>
</dbReference>
<evidence type="ECO:0000259" key="2">
    <source>
        <dbReference type="PROSITE" id="PS50801"/>
    </source>
</evidence>
<dbReference type="CDD" id="cd07043">
    <property type="entry name" value="STAS_anti-anti-sigma_factors"/>
    <property type="match status" value="1"/>
</dbReference>
<protein>
    <submittedName>
        <fullName evidence="3">Anti-sigma factor antagonist</fullName>
    </submittedName>
</protein>
<sequence length="222" mass="23026">MTRARGIPGCLQSTPGAAGGRGGPCVRGARAAARRSGTARCQDPPPPRYAGPRLGSQPSRRRPPAASSRGPAPVRPLVQELVVTISPSRGTGRQHALPPSCTVVAVPGPVATLRLAGELDRDGSPAVEAALRSALPAEAPAVLRVDLGDLWFVDIEGVRMLARVHRAATDLGGQLELLRARPFLREIAADVAPGLRDVMREADADDGRTRAATRASDGASQG</sequence>
<keyword evidence="4" id="KW-1185">Reference proteome</keyword>
<evidence type="ECO:0000256" key="1">
    <source>
        <dbReference type="SAM" id="MobiDB-lite"/>
    </source>
</evidence>
<feature type="domain" description="STAS" evidence="2">
    <location>
        <begin position="110"/>
        <end position="187"/>
    </location>
</feature>
<dbReference type="InterPro" id="IPR002645">
    <property type="entry name" value="STAS_dom"/>
</dbReference>
<feature type="compositionally biased region" description="Low complexity" evidence="1">
    <location>
        <begin position="26"/>
        <end position="40"/>
    </location>
</feature>
<dbReference type="AlphaFoldDB" id="A0A4P7SKJ5"/>
<feature type="compositionally biased region" description="Low complexity" evidence="1">
    <location>
        <begin position="64"/>
        <end position="73"/>
    </location>
</feature>
<evidence type="ECO:0000313" key="3">
    <source>
        <dbReference type="EMBL" id="QCB93063.1"/>
    </source>
</evidence>
<dbReference type="EMBL" id="CP039291">
    <property type="protein sequence ID" value="QCB93063.1"/>
    <property type="molecule type" value="Genomic_DNA"/>
</dbReference>
<reference evidence="3 4" key="1">
    <citation type="submission" date="2019-04" db="EMBL/GenBank/DDBJ databases">
        <title>Isolation and identification of Cellulomonas shaoxiangyii sp. Nov. isolated from feces of the Tibetan antelopes (Pantholops hodgsonii) in the Qinghai-Tibet plateau of China.</title>
        <authorList>
            <person name="Tian Z."/>
        </authorList>
    </citation>
    <scope>NUCLEOTIDE SEQUENCE [LARGE SCALE GENOMIC DNA]</scope>
    <source>
        <strain evidence="3 4">Z28</strain>
    </source>
</reference>
<feature type="region of interest" description="Disordered" evidence="1">
    <location>
        <begin position="1"/>
        <end position="73"/>
    </location>
</feature>
<feature type="compositionally biased region" description="Low complexity" evidence="1">
    <location>
        <begin position="210"/>
        <end position="222"/>
    </location>
</feature>
<dbReference type="Proteomes" id="UP000296469">
    <property type="component" value="Chromosome"/>
</dbReference>
<dbReference type="InterPro" id="IPR058548">
    <property type="entry name" value="MlaB-like_STAS"/>
</dbReference>
<evidence type="ECO:0000313" key="4">
    <source>
        <dbReference type="Proteomes" id="UP000296469"/>
    </source>
</evidence>
<name>A0A4P7SKJ5_9CELL</name>
<proteinExistence type="predicted"/>
<dbReference type="PROSITE" id="PS50801">
    <property type="entry name" value="STAS"/>
    <property type="match status" value="1"/>
</dbReference>
<feature type="region of interest" description="Disordered" evidence="1">
    <location>
        <begin position="202"/>
        <end position="222"/>
    </location>
</feature>
<accession>A0A4P7SKJ5</accession>
<dbReference type="OrthoDB" id="3622319at2"/>